<evidence type="ECO:0000313" key="3">
    <source>
        <dbReference type="EMBL" id="MBW9094844.1"/>
    </source>
</evidence>
<dbReference type="RefSeq" id="WP_220301549.1">
    <property type="nucleotide sequence ID" value="NZ_JAEUAW010000011.1"/>
</dbReference>
<gene>
    <name evidence="3" type="ORF">JNB62_14220</name>
</gene>
<accession>A0ABS7HQX2</accession>
<feature type="chain" id="PRO_5046781823" evidence="2">
    <location>
        <begin position="23"/>
        <end position="196"/>
    </location>
</feature>
<evidence type="ECO:0000313" key="4">
    <source>
        <dbReference type="Proteomes" id="UP001196843"/>
    </source>
</evidence>
<keyword evidence="2" id="KW-0732">Signal</keyword>
<keyword evidence="1" id="KW-0812">Transmembrane</keyword>
<comment type="caution">
    <text evidence="3">The sequence shown here is derived from an EMBL/GenBank/DDBJ whole genome shotgun (WGS) entry which is preliminary data.</text>
</comment>
<organism evidence="3 4">
    <name type="scientific">Microbacterium jejuense</name>
    <dbReference type="NCBI Taxonomy" id="1263637"/>
    <lineage>
        <taxon>Bacteria</taxon>
        <taxon>Bacillati</taxon>
        <taxon>Actinomycetota</taxon>
        <taxon>Actinomycetes</taxon>
        <taxon>Micrococcales</taxon>
        <taxon>Microbacteriaceae</taxon>
        <taxon>Microbacterium</taxon>
    </lineage>
</organism>
<proteinExistence type="predicted"/>
<sequence length="196" mass="19513">MRTLRALTIALPALLLAAPAGAAVAEPDAQLSVHLSDGVEEARSGDVLEYVVTVENDGQTPFSGVVSLLAGNFVEFGAAEGTVEEGTASWALELPAGGSATFEAVALVAEVPADAYQVVGLAEVTGASGEVIVRAADADAVPGAEAPPAVAGMTTAATGLPLWVLGAGVVSAAVLGASSLAIFGVLIARRRRRLAR</sequence>
<protein>
    <submittedName>
        <fullName evidence="3">DUF11 domain-containing protein</fullName>
    </submittedName>
</protein>
<feature type="signal peptide" evidence="2">
    <location>
        <begin position="1"/>
        <end position="22"/>
    </location>
</feature>
<feature type="transmembrane region" description="Helical" evidence="1">
    <location>
        <begin position="162"/>
        <end position="188"/>
    </location>
</feature>
<keyword evidence="1" id="KW-1133">Transmembrane helix</keyword>
<evidence type="ECO:0000256" key="1">
    <source>
        <dbReference type="SAM" id="Phobius"/>
    </source>
</evidence>
<keyword evidence="1" id="KW-0472">Membrane</keyword>
<evidence type="ECO:0000256" key="2">
    <source>
        <dbReference type="SAM" id="SignalP"/>
    </source>
</evidence>
<dbReference type="Proteomes" id="UP001196843">
    <property type="component" value="Unassembled WGS sequence"/>
</dbReference>
<keyword evidence="4" id="KW-1185">Reference proteome</keyword>
<name>A0ABS7HQX2_9MICO</name>
<dbReference type="EMBL" id="JAEUAW010000011">
    <property type="protein sequence ID" value="MBW9094844.1"/>
    <property type="molecule type" value="Genomic_DNA"/>
</dbReference>
<reference evidence="3 4" key="1">
    <citation type="journal article" date="2021" name="MBio">
        <title>Poor Competitiveness of Bradyrhizobium in Pigeon Pea Root Colonization in Indian Soils.</title>
        <authorList>
            <person name="Chalasani D."/>
            <person name="Basu A."/>
            <person name="Pullabhotla S.V.S.R.N."/>
            <person name="Jorrin B."/>
            <person name="Neal A.L."/>
            <person name="Poole P.S."/>
            <person name="Podile A.R."/>
            <person name="Tkacz A."/>
        </authorList>
    </citation>
    <scope>NUCLEOTIDE SEQUENCE [LARGE SCALE GENOMIC DNA]</scope>
    <source>
        <strain evidence="3 4">HU14</strain>
    </source>
</reference>